<feature type="transmembrane region" description="Helical" evidence="1">
    <location>
        <begin position="12"/>
        <end position="39"/>
    </location>
</feature>
<organism evidence="2">
    <name type="scientific">viral metagenome</name>
    <dbReference type="NCBI Taxonomy" id="1070528"/>
    <lineage>
        <taxon>unclassified sequences</taxon>
        <taxon>metagenomes</taxon>
        <taxon>organismal metagenomes</taxon>
    </lineage>
</organism>
<evidence type="ECO:0000256" key="1">
    <source>
        <dbReference type="SAM" id="Phobius"/>
    </source>
</evidence>
<dbReference type="EMBL" id="MN740271">
    <property type="protein sequence ID" value="QHT97047.1"/>
    <property type="molecule type" value="Genomic_DNA"/>
</dbReference>
<keyword evidence="1" id="KW-1133">Transmembrane helix</keyword>
<proteinExistence type="predicted"/>
<keyword evidence="1" id="KW-0812">Transmembrane</keyword>
<accession>A0A6C0IZC1</accession>
<evidence type="ECO:0000313" key="2">
    <source>
        <dbReference type="EMBL" id="QHT97047.1"/>
    </source>
</evidence>
<keyword evidence="1" id="KW-0472">Membrane</keyword>
<name>A0A6C0IZC1_9ZZZZ</name>
<sequence>MIFCEFLEHISLLILSALFIFANDVLMETFVTLIIWVVVSYICQYDDIFPLPLSFNATIIRTH</sequence>
<reference evidence="2" key="1">
    <citation type="journal article" date="2020" name="Nature">
        <title>Giant virus diversity and host interactions through global metagenomics.</title>
        <authorList>
            <person name="Schulz F."/>
            <person name="Roux S."/>
            <person name="Paez-Espino D."/>
            <person name="Jungbluth S."/>
            <person name="Walsh D.A."/>
            <person name="Denef V.J."/>
            <person name="McMahon K.D."/>
            <person name="Konstantinidis K.T."/>
            <person name="Eloe-Fadrosh E.A."/>
            <person name="Kyrpides N.C."/>
            <person name="Woyke T."/>
        </authorList>
    </citation>
    <scope>NUCLEOTIDE SEQUENCE</scope>
    <source>
        <strain evidence="2">GVMAG-M-3300024510-1</strain>
    </source>
</reference>
<protein>
    <submittedName>
        <fullName evidence="2">Uncharacterized protein</fullName>
    </submittedName>
</protein>
<dbReference type="AlphaFoldDB" id="A0A6C0IZC1"/>